<reference evidence="1" key="1">
    <citation type="submission" date="2016-02" db="EMBL/GenBank/DDBJ databases">
        <title>RNAseq analyses of the midgut from blood- or serum-fed Ixodes ricinus ticks.</title>
        <authorList>
            <person name="Perner J."/>
            <person name="Provaznik J."/>
            <person name="Schrenkova J."/>
            <person name="Urbanova V."/>
            <person name="Ribeiro J.M."/>
            <person name="Kopacek P."/>
        </authorList>
    </citation>
    <scope>NUCLEOTIDE SEQUENCE</scope>
    <source>
        <tissue evidence="1">Gut</tissue>
    </source>
</reference>
<evidence type="ECO:0000313" key="1">
    <source>
        <dbReference type="EMBL" id="JAP74629.1"/>
    </source>
</evidence>
<accession>A0A131Y5V7</accession>
<protein>
    <submittedName>
        <fullName evidence="1">Uncharacterized protein</fullName>
    </submittedName>
</protein>
<dbReference type="EMBL" id="GEFM01001167">
    <property type="protein sequence ID" value="JAP74629.1"/>
    <property type="molecule type" value="mRNA"/>
</dbReference>
<sequence>MASNGRTKASSKESVVFKVEQVKWLSTEYYIYKTSIPEKARCHRCRCVPHTIYPLENECQGHGLCRDCKEIDFTCHHHHGDVTAEAVRNAVGQANVAAKKLTLQCPFCKYYGPFLNINDHIAKRHLKELADTLKSFQKTKDKKEVRNCF</sequence>
<name>A0A131Y5V7_IXORI</name>
<organism evidence="1">
    <name type="scientific">Ixodes ricinus</name>
    <name type="common">Common tick</name>
    <name type="synonym">Acarus ricinus</name>
    <dbReference type="NCBI Taxonomy" id="34613"/>
    <lineage>
        <taxon>Eukaryota</taxon>
        <taxon>Metazoa</taxon>
        <taxon>Ecdysozoa</taxon>
        <taxon>Arthropoda</taxon>
        <taxon>Chelicerata</taxon>
        <taxon>Arachnida</taxon>
        <taxon>Acari</taxon>
        <taxon>Parasitiformes</taxon>
        <taxon>Ixodida</taxon>
        <taxon>Ixodoidea</taxon>
        <taxon>Ixodidae</taxon>
        <taxon>Ixodinae</taxon>
        <taxon>Ixodes</taxon>
    </lineage>
</organism>
<dbReference type="AlphaFoldDB" id="A0A131Y5V7"/>
<proteinExistence type="evidence at transcript level"/>